<dbReference type="PANTHER" id="PTHR24342">
    <property type="entry name" value="SERINE/THREONINE-PROTEIN KINASE 17"/>
    <property type="match status" value="1"/>
</dbReference>
<evidence type="ECO:0000256" key="1">
    <source>
        <dbReference type="ARBA" id="ARBA00004123"/>
    </source>
</evidence>
<evidence type="ECO:0000313" key="21">
    <source>
        <dbReference type="Proteomes" id="UP000028760"/>
    </source>
</evidence>
<dbReference type="GO" id="GO:0043065">
    <property type="term" value="P:positive regulation of apoptotic process"/>
    <property type="evidence" value="ECO:0007669"/>
    <property type="project" value="TreeGrafter"/>
</dbReference>
<evidence type="ECO:0000256" key="15">
    <source>
        <dbReference type="ARBA" id="ARBA00076112"/>
    </source>
</evidence>
<evidence type="ECO:0000313" key="20">
    <source>
        <dbReference type="Ensembl" id="ENSPFOP00000013482.2"/>
    </source>
</evidence>
<feature type="region of interest" description="Disordered" evidence="18">
    <location>
        <begin position="295"/>
        <end position="322"/>
    </location>
</feature>
<dbReference type="SMART" id="SM00220">
    <property type="entry name" value="S_TKc"/>
    <property type="match status" value="1"/>
</dbReference>
<keyword evidence="21" id="KW-1185">Reference proteome</keyword>
<dbReference type="Gene3D" id="1.10.510.10">
    <property type="entry name" value="Transferase(Phosphotransferase) domain 1"/>
    <property type="match status" value="1"/>
</dbReference>
<dbReference type="Proteomes" id="UP000028760">
    <property type="component" value="Unassembled WGS sequence"/>
</dbReference>
<dbReference type="AlphaFoldDB" id="A0A087Y629"/>
<comment type="catalytic activity">
    <reaction evidence="11">
        <text>L-threonyl-[protein] + ATP = O-phospho-L-threonyl-[protein] + ADP + H(+)</text>
        <dbReference type="Rhea" id="RHEA:46608"/>
        <dbReference type="Rhea" id="RHEA-COMP:11060"/>
        <dbReference type="Rhea" id="RHEA-COMP:11605"/>
        <dbReference type="ChEBI" id="CHEBI:15378"/>
        <dbReference type="ChEBI" id="CHEBI:30013"/>
        <dbReference type="ChEBI" id="CHEBI:30616"/>
        <dbReference type="ChEBI" id="CHEBI:61977"/>
        <dbReference type="ChEBI" id="CHEBI:456216"/>
        <dbReference type="EC" id="2.7.11.1"/>
    </reaction>
</comment>
<comment type="catalytic activity">
    <reaction evidence="12">
        <text>L-seryl-[protein] + ATP = O-phospho-L-seryl-[protein] + ADP + H(+)</text>
        <dbReference type="Rhea" id="RHEA:17989"/>
        <dbReference type="Rhea" id="RHEA-COMP:9863"/>
        <dbReference type="Rhea" id="RHEA-COMP:11604"/>
        <dbReference type="ChEBI" id="CHEBI:15378"/>
        <dbReference type="ChEBI" id="CHEBI:29999"/>
        <dbReference type="ChEBI" id="CHEBI:30616"/>
        <dbReference type="ChEBI" id="CHEBI:83421"/>
        <dbReference type="ChEBI" id="CHEBI:456216"/>
        <dbReference type="EC" id="2.7.11.1"/>
    </reaction>
</comment>
<dbReference type="InterPro" id="IPR017441">
    <property type="entry name" value="Protein_kinase_ATP_BS"/>
</dbReference>
<evidence type="ECO:0000256" key="12">
    <source>
        <dbReference type="ARBA" id="ARBA00048679"/>
    </source>
</evidence>
<dbReference type="PROSITE" id="PS00107">
    <property type="entry name" value="PROTEIN_KINASE_ATP"/>
    <property type="match status" value="1"/>
</dbReference>
<dbReference type="FunFam" id="1.10.510.10:FF:000369">
    <property type="entry name" value="Serine/threonine kinase 17a"/>
    <property type="match status" value="1"/>
</dbReference>
<dbReference type="FunFam" id="3.30.200.20:FF:000175">
    <property type="entry name" value="Serine/threonine-protein kinase 17B"/>
    <property type="match status" value="1"/>
</dbReference>
<evidence type="ECO:0000256" key="6">
    <source>
        <dbReference type="ARBA" id="ARBA00022703"/>
    </source>
</evidence>
<reference evidence="20" key="3">
    <citation type="submission" date="2025-09" db="UniProtKB">
        <authorList>
            <consortium name="Ensembl"/>
        </authorList>
    </citation>
    <scope>IDENTIFICATION</scope>
</reference>
<evidence type="ECO:0000256" key="10">
    <source>
        <dbReference type="ARBA" id="ARBA00023242"/>
    </source>
</evidence>
<sequence>AMNKNGIVTEIHTKIRKEPFSTNYELVGKELGRGKFAVVKKCTEKATGKQYAAKFLRKRRKGADCRMDIFNEIAVLELAKANPYVVGLHEVYETNSEIILVLECAAGGEIFDQCVADNDEAFTEKDVIRLAKQILNGVAFLHRNNVVHLDLKPQNILLTSARPLGDIRIVDFGLSRRMDKIAEVREILGTPEYVAPEILNYEPISIATDMWSIGVLIYVMLTGESPFLGDDKQETFLNISQVNVDYSQDTFEGISSLAVDFIKSLLVKNPRKRATAEECLNHPWLNPLSPSHPHLHAMSASSLDEPEMSQSESEPESPAPSPELAFESFLICPVQGELKTGRHAFSFSEPPFRTRSEIKQELIC</sequence>
<evidence type="ECO:0000256" key="11">
    <source>
        <dbReference type="ARBA" id="ARBA00047899"/>
    </source>
</evidence>
<keyword evidence="6" id="KW-0053">Apoptosis</keyword>
<feature type="binding site" evidence="16">
    <location>
        <position position="54"/>
    </location>
    <ligand>
        <name>ATP</name>
        <dbReference type="ChEBI" id="CHEBI:30616"/>
    </ligand>
</feature>
<dbReference type="InterPro" id="IPR000719">
    <property type="entry name" value="Prot_kinase_dom"/>
</dbReference>
<name>A0A087Y629_POEFO</name>
<dbReference type="PROSITE" id="PS50011">
    <property type="entry name" value="PROTEIN_KINASE_DOM"/>
    <property type="match status" value="1"/>
</dbReference>
<dbReference type="GO" id="GO:0035556">
    <property type="term" value="P:intracellular signal transduction"/>
    <property type="evidence" value="ECO:0007669"/>
    <property type="project" value="TreeGrafter"/>
</dbReference>
<evidence type="ECO:0000256" key="5">
    <source>
        <dbReference type="ARBA" id="ARBA00022679"/>
    </source>
</evidence>
<protein>
    <recommendedName>
        <fullName evidence="14">Serine/threonine-protein kinase 17A</fullName>
        <ecNumber evidence="2">2.7.11.1</ecNumber>
    </recommendedName>
    <alternativeName>
        <fullName evidence="15">DAP kinase-related apoptosis-inducing protein kinase 1</fullName>
    </alternativeName>
</protein>
<dbReference type="GO" id="GO:0006915">
    <property type="term" value="P:apoptotic process"/>
    <property type="evidence" value="ECO:0007669"/>
    <property type="project" value="UniProtKB-KW"/>
</dbReference>
<dbReference type="EMBL" id="AYCK01007260">
    <property type="status" value="NOT_ANNOTATED_CDS"/>
    <property type="molecule type" value="Genomic_DNA"/>
</dbReference>
<evidence type="ECO:0000256" key="2">
    <source>
        <dbReference type="ARBA" id="ARBA00012513"/>
    </source>
</evidence>
<dbReference type="Gene3D" id="3.30.200.20">
    <property type="entry name" value="Phosphorylase Kinase, domain 1"/>
    <property type="match status" value="1"/>
</dbReference>
<keyword evidence="8" id="KW-0418">Kinase</keyword>
<keyword evidence="9 16" id="KW-0067">ATP-binding</keyword>
<dbReference type="Ensembl" id="ENSPFOT00000013501.1">
    <property type="protein sequence ID" value="ENSPFOP00000013482.2"/>
    <property type="gene ID" value="ENSPFOG00000013413.1"/>
</dbReference>
<dbReference type="SUPFAM" id="SSF56112">
    <property type="entry name" value="Protein kinase-like (PK-like)"/>
    <property type="match status" value="1"/>
</dbReference>
<keyword evidence="10" id="KW-0539">Nucleus</keyword>
<accession>A0A087Y629</accession>
<reference evidence="21" key="1">
    <citation type="submission" date="2013-10" db="EMBL/GenBank/DDBJ databases">
        <authorList>
            <person name="Schartl M."/>
            <person name="Warren W."/>
        </authorList>
    </citation>
    <scope>NUCLEOTIDE SEQUENCE [LARGE SCALE GENOMIC DNA]</scope>
    <source>
        <strain evidence="21">female</strain>
    </source>
</reference>
<keyword evidence="5" id="KW-0808">Transferase</keyword>
<dbReference type="InterPro" id="IPR011009">
    <property type="entry name" value="Kinase-like_dom_sf"/>
</dbReference>
<evidence type="ECO:0000256" key="17">
    <source>
        <dbReference type="RuleBase" id="RU000304"/>
    </source>
</evidence>
<keyword evidence="4" id="KW-0597">Phosphoprotein</keyword>
<reference evidence="20" key="2">
    <citation type="submission" date="2025-08" db="UniProtKB">
        <authorList>
            <consortium name="Ensembl"/>
        </authorList>
    </citation>
    <scope>IDENTIFICATION</scope>
</reference>
<dbReference type="PANTHER" id="PTHR24342:SF16">
    <property type="entry name" value="SERINE_THREONINE KINASE 17A-LIKE"/>
    <property type="match status" value="1"/>
</dbReference>
<dbReference type="OMA" id="PFTANYE"/>
<keyword evidence="3 17" id="KW-0723">Serine/threonine-protein kinase</keyword>
<evidence type="ECO:0000256" key="3">
    <source>
        <dbReference type="ARBA" id="ARBA00022527"/>
    </source>
</evidence>
<dbReference type="GeneTree" id="ENSGT00940000154014"/>
<keyword evidence="7 16" id="KW-0547">Nucleotide-binding</keyword>
<evidence type="ECO:0000256" key="8">
    <source>
        <dbReference type="ARBA" id="ARBA00022777"/>
    </source>
</evidence>
<dbReference type="EC" id="2.7.11.1" evidence="2"/>
<proteinExistence type="inferred from homology"/>
<comment type="similarity">
    <text evidence="13">Belongs to the protein kinase superfamily. CAMK Ser/Thr protein kinase family. DAP kinase subfamily.</text>
</comment>
<feature type="domain" description="Protein kinase" evidence="19">
    <location>
        <begin position="25"/>
        <end position="285"/>
    </location>
</feature>
<dbReference type="InterPro" id="IPR008271">
    <property type="entry name" value="Ser/Thr_kinase_AS"/>
</dbReference>
<evidence type="ECO:0000256" key="9">
    <source>
        <dbReference type="ARBA" id="ARBA00022840"/>
    </source>
</evidence>
<evidence type="ECO:0000256" key="16">
    <source>
        <dbReference type="PROSITE-ProRule" id="PRU10141"/>
    </source>
</evidence>
<evidence type="ECO:0000256" key="14">
    <source>
        <dbReference type="ARBA" id="ARBA00069222"/>
    </source>
</evidence>
<dbReference type="PROSITE" id="PS00108">
    <property type="entry name" value="PROTEIN_KINASE_ST"/>
    <property type="match status" value="1"/>
</dbReference>
<evidence type="ECO:0000256" key="13">
    <source>
        <dbReference type="ARBA" id="ARBA00060827"/>
    </source>
</evidence>
<dbReference type="STRING" id="48698.ENSPFOP00000013482"/>
<comment type="subcellular location">
    <subcellularLocation>
        <location evidence="1">Nucleus</location>
    </subcellularLocation>
</comment>
<dbReference type="eggNOG" id="KOG0032">
    <property type="taxonomic scope" value="Eukaryota"/>
</dbReference>
<organism evidence="20 21">
    <name type="scientific">Poecilia formosa</name>
    <name type="common">Amazon molly</name>
    <name type="synonym">Limia formosa</name>
    <dbReference type="NCBI Taxonomy" id="48698"/>
    <lineage>
        <taxon>Eukaryota</taxon>
        <taxon>Metazoa</taxon>
        <taxon>Chordata</taxon>
        <taxon>Craniata</taxon>
        <taxon>Vertebrata</taxon>
        <taxon>Euteleostomi</taxon>
        <taxon>Actinopterygii</taxon>
        <taxon>Neopterygii</taxon>
        <taxon>Teleostei</taxon>
        <taxon>Neoteleostei</taxon>
        <taxon>Acanthomorphata</taxon>
        <taxon>Ovalentaria</taxon>
        <taxon>Atherinomorphae</taxon>
        <taxon>Cyprinodontiformes</taxon>
        <taxon>Poeciliidae</taxon>
        <taxon>Poeciliinae</taxon>
        <taxon>Poecilia</taxon>
    </lineage>
</organism>
<dbReference type="GO" id="GO:0004674">
    <property type="term" value="F:protein serine/threonine kinase activity"/>
    <property type="evidence" value="ECO:0007669"/>
    <property type="project" value="UniProtKB-KW"/>
</dbReference>
<evidence type="ECO:0000256" key="4">
    <source>
        <dbReference type="ARBA" id="ARBA00022553"/>
    </source>
</evidence>
<dbReference type="GO" id="GO:0005524">
    <property type="term" value="F:ATP binding"/>
    <property type="evidence" value="ECO:0007669"/>
    <property type="project" value="UniProtKB-UniRule"/>
</dbReference>
<evidence type="ECO:0000256" key="7">
    <source>
        <dbReference type="ARBA" id="ARBA00022741"/>
    </source>
</evidence>
<evidence type="ECO:0000256" key="18">
    <source>
        <dbReference type="SAM" id="MobiDB-lite"/>
    </source>
</evidence>
<evidence type="ECO:0000259" key="19">
    <source>
        <dbReference type="PROSITE" id="PS50011"/>
    </source>
</evidence>
<dbReference type="Pfam" id="PF00069">
    <property type="entry name" value="Pkinase"/>
    <property type="match status" value="1"/>
</dbReference>
<dbReference type="GO" id="GO:0005634">
    <property type="term" value="C:nucleus"/>
    <property type="evidence" value="ECO:0007669"/>
    <property type="project" value="UniProtKB-SubCell"/>
</dbReference>